<organism evidence="2 3">
    <name type="scientific">Pseudomonas putida</name>
    <name type="common">Arthrobacter siderocapsulatus</name>
    <dbReference type="NCBI Taxonomy" id="303"/>
    <lineage>
        <taxon>Bacteria</taxon>
        <taxon>Pseudomonadati</taxon>
        <taxon>Pseudomonadota</taxon>
        <taxon>Gammaproteobacteria</taxon>
        <taxon>Pseudomonadales</taxon>
        <taxon>Pseudomonadaceae</taxon>
        <taxon>Pseudomonas</taxon>
    </lineage>
</organism>
<protein>
    <recommendedName>
        <fullName evidence="1">KAP NTPase domain-containing protein</fullName>
    </recommendedName>
</protein>
<sequence length="722" mass="79220">MGKQLAALASHVEGIDFDTPLLPESAIDTDQLSRVGFAEIATSSLRKVPSTSGFVLSIEGPWGSGKSSVLAMIQALLNREDKTRQPVIVHFNPWLVGDKDALLRQFLASIAKAVKLSDHSKDGRKVAKELKAYSKVFDVLKLIPGVEPWASLVKSVMDAAGDASEAVAEYKSPDLEEQKERVEAALRSFDRPVIVFIDDVDRLFPAEVFEMIRIIKAVGGLPRVGYVVAWDSAYVTAALSSVKVPQSSSYLDKIVQVRMPLPNLSLSARAKLFDSAVGSLDPKAIQTYFEGQTKRLGFLYQLGLRDLLEQPRDLARVFNAVRMIEPLLRGEIVFADILGLAALSVKAPQVYELLRTKPQLFVGRLPSEIGPGDSTKLVADGSSERTIAYAHGRTDAIRKVVHFLFPEVAAAEEGFSMGDGKYTDGVISDPSRLLVALQLGITDGDVSIKTARQYLENPAQREHIVAALTPDVCHEFMDMLGQIGSSLPSDQLDDISSVCVSLARLVDSSVFVKRGRHRDGVFGMSPDDLALRQIKLLTASFDSMSASAIYTQVAIDTYALSCAAELLRVSYVPNQRRYDSDLLLEQDNKDAVIQAFAQNVLNATEEKRLFEVNLPSRVLWTLARLDSQACRKIFRIVEASEKSLDQFALHFLRNSWDSSNGQAYALPSDEGVTKAFCPLKTLRQHASKRLADETLAYPARAAWQSVLDGKPLYGVDGTDASR</sequence>
<evidence type="ECO:0000313" key="2">
    <source>
        <dbReference type="EMBL" id="APO82536.1"/>
    </source>
</evidence>
<evidence type="ECO:0000259" key="1">
    <source>
        <dbReference type="Pfam" id="PF07693"/>
    </source>
</evidence>
<name>A0A1L5PR62_PSEPU</name>
<dbReference type="Pfam" id="PF07693">
    <property type="entry name" value="KAP_NTPase"/>
    <property type="match status" value="1"/>
</dbReference>
<gene>
    <name evidence="2" type="ORF">BL240_14175</name>
</gene>
<dbReference type="EMBL" id="CP018743">
    <property type="protein sequence ID" value="APO82536.1"/>
    <property type="molecule type" value="Genomic_DNA"/>
</dbReference>
<dbReference type="RefSeq" id="WP_075045239.1">
    <property type="nucleotide sequence ID" value="NZ_CP018743.1"/>
</dbReference>
<reference evidence="2 3" key="1">
    <citation type="submission" date="2016-12" db="EMBL/GenBank/DDBJ databases">
        <title>Draft Genome Sequence of Mercury Resistant Pseudomonas DRA525.</title>
        <authorList>
            <person name="Drace K.M."/>
        </authorList>
    </citation>
    <scope>NUCLEOTIDE SEQUENCE [LARGE SCALE GENOMIC DNA]</scope>
    <source>
        <strain evidence="2 3">DRA525</strain>
    </source>
</reference>
<accession>A0A1L5PR62</accession>
<dbReference type="Gene3D" id="3.40.50.300">
    <property type="entry name" value="P-loop containing nucleotide triphosphate hydrolases"/>
    <property type="match status" value="1"/>
</dbReference>
<evidence type="ECO:0000313" key="3">
    <source>
        <dbReference type="Proteomes" id="UP000185146"/>
    </source>
</evidence>
<proteinExistence type="predicted"/>
<dbReference type="SUPFAM" id="SSF52540">
    <property type="entry name" value="P-loop containing nucleoside triphosphate hydrolases"/>
    <property type="match status" value="1"/>
</dbReference>
<dbReference type="InterPro" id="IPR011646">
    <property type="entry name" value="KAP_P-loop"/>
</dbReference>
<dbReference type="AlphaFoldDB" id="A0A1L5PR62"/>
<feature type="domain" description="KAP NTPase" evidence="1">
    <location>
        <begin position="46"/>
        <end position="327"/>
    </location>
</feature>
<dbReference type="Proteomes" id="UP000185146">
    <property type="component" value="Chromosome"/>
</dbReference>
<dbReference type="InterPro" id="IPR027417">
    <property type="entry name" value="P-loop_NTPase"/>
</dbReference>